<dbReference type="AlphaFoldDB" id="A0AAD8Y581"/>
<proteinExistence type="predicted"/>
<dbReference type="EMBL" id="JATAAI010000018">
    <property type="protein sequence ID" value="KAK1739294.1"/>
    <property type="molecule type" value="Genomic_DNA"/>
</dbReference>
<protein>
    <submittedName>
        <fullName evidence="2">Uncharacterized protein</fullName>
    </submittedName>
</protein>
<feature type="compositionally biased region" description="Basic residues" evidence="1">
    <location>
        <begin position="286"/>
        <end position="302"/>
    </location>
</feature>
<feature type="region of interest" description="Disordered" evidence="1">
    <location>
        <begin position="278"/>
        <end position="302"/>
    </location>
</feature>
<name>A0AAD8Y581_9STRA</name>
<sequence length="302" mass="34385">MTKKQQTKALHLQKPQSTNSKVWGERKFGLRVWPFHPDQNERTKWLFEFLGAFHNSKKAMTLPNLVKHFACEDGMDFLSASTQALLPFDHAEFLLSVAKTTYLEVDDFWGAKVLVLTAYMICESKMTNAKEIVECFKAGGEVDEDKLAQHLPWCSEGYNVVKSVDEMKNHLEQLDLSELKDEVAAAESTITLNVNDGHTQTEMKFNELINLNTVLKLSIEKKQKSIRLKHNGARVFLSSAGRKSLRQLGMEDNDVLEIEDSPDDHTVLQPVGTDNILKESITATSNRRKKKNKKKSKKNKSY</sequence>
<evidence type="ECO:0000256" key="1">
    <source>
        <dbReference type="SAM" id="MobiDB-lite"/>
    </source>
</evidence>
<comment type="caution">
    <text evidence="2">The sequence shown here is derived from an EMBL/GenBank/DDBJ whole genome shotgun (WGS) entry which is preliminary data.</text>
</comment>
<evidence type="ECO:0000313" key="3">
    <source>
        <dbReference type="Proteomes" id="UP001224775"/>
    </source>
</evidence>
<accession>A0AAD8Y581</accession>
<keyword evidence="3" id="KW-1185">Reference proteome</keyword>
<reference evidence="2" key="1">
    <citation type="submission" date="2023-06" db="EMBL/GenBank/DDBJ databases">
        <title>Survivors Of The Sea: Transcriptome response of Skeletonema marinoi to long-term dormancy.</title>
        <authorList>
            <person name="Pinder M.I.M."/>
            <person name="Kourtchenko O."/>
            <person name="Robertson E.K."/>
            <person name="Larsson T."/>
            <person name="Maumus F."/>
            <person name="Osuna-Cruz C.M."/>
            <person name="Vancaester E."/>
            <person name="Stenow R."/>
            <person name="Vandepoele K."/>
            <person name="Ploug H."/>
            <person name="Bruchert V."/>
            <person name="Godhe A."/>
            <person name="Topel M."/>
        </authorList>
    </citation>
    <scope>NUCLEOTIDE SEQUENCE</scope>
    <source>
        <strain evidence="2">R05AC</strain>
    </source>
</reference>
<dbReference type="Proteomes" id="UP001224775">
    <property type="component" value="Unassembled WGS sequence"/>
</dbReference>
<evidence type="ECO:0000313" key="2">
    <source>
        <dbReference type="EMBL" id="KAK1739294.1"/>
    </source>
</evidence>
<organism evidence="2 3">
    <name type="scientific">Skeletonema marinoi</name>
    <dbReference type="NCBI Taxonomy" id="267567"/>
    <lineage>
        <taxon>Eukaryota</taxon>
        <taxon>Sar</taxon>
        <taxon>Stramenopiles</taxon>
        <taxon>Ochrophyta</taxon>
        <taxon>Bacillariophyta</taxon>
        <taxon>Coscinodiscophyceae</taxon>
        <taxon>Thalassiosirophycidae</taxon>
        <taxon>Thalassiosirales</taxon>
        <taxon>Skeletonemataceae</taxon>
        <taxon>Skeletonema</taxon>
        <taxon>Skeletonema marinoi-dohrnii complex</taxon>
    </lineage>
</organism>
<gene>
    <name evidence="2" type="ORF">QTG54_009837</name>
</gene>